<organism evidence="1 2">
    <name type="scientific">Sediminicola luteus</name>
    <dbReference type="NCBI Taxonomy" id="319238"/>
    <lineage>
        <taxon>Bacteria</taxon>
        <taxon>Pseudomonadati</taxon>
        <taxon>Bacteroidota</taxon>
        <taxon>Flavobacteriia</taxon>
        <taxon>Flavobacteriales</taxon>
        <taxon>Flavobacteriaceae</taxon>
        <taxon>Sediminicola</taxon>
    </lineage>
</organism>
<protein>
    <submittedName>
        <fullName evidence="1">Uncharacterized protein</fullName>
    </submittedName>
</protein>
<gene>
    <name evidence="1" type="ORF">B7P33_15715</name>
</gene>
<dbReference type="RefSeq" id="WP_097440846.1">
    <property type="nucleotide sequence ID" value="NZ_KZ300477.1"/>
</dbReference>
<reference evidence="1 2" key="1">
    <citation type="submission" date="2017-04" db="EMBL/GenBank/DDBJ databases">
        <title>A new member of the family Flavobacteriaceae isolated from ascidians.</title>
        <authorList>
            <person name="Chen L."/>
        </authorList>
    </citation>
    <scope>NUCLEOTIDE SEQUENCE [LARGE SCALE GENOMIC DNA]</scope>
    <source>
        <strain evidence="1 2">HQA918</strain>
    </source>
</reference>
<dbReference type="OrthoDB" id="704518at2"/>
<evidence type="ECO:0000313" key="1">
    <source>
        <dbReference type="EMBL" id="PCE62737.1"/>
    </source>
</evidence>
<evidence type="ECO:0000313" key="2">
    <source>
        <dbReference type="Proteomes" id="UP000219559"/>
    </source>
</evidence>
<name>A0A2A4G233_9FLAO</name>
<proteinExistence type="predicted"/>
<dbReference type="Proteomes" id="UP000219559">
    <property type="component" value="Unassembled WGS sequence"/>
</dbReference>
<sequence>MKKTITVVFLFCMCFVGLGQEQPKQAILEADDSWGKEVIPFPVDWAPDVKLKGFEELRFHPQWKKVNDTGFWSLVMAWQIDQERPLSLQEIESNFEGYFKGLMKPNHWAETFPDPVLVFVKETAPNTNRFVGKMRFFDGFHTGKVMTVHIQGEQLFCEHSHKATVVFRISPQSFGSGVWKALDKIVPIATPCVKLE</sequence>
<accession>A0A2A4G233</accession>
<dbReference type="EMBL" id="NBWU01000007">
    <property type="protein sequence ID" value="PCE62737.1"/>
    <property type="molecule type" value="Genomic_DNA"/>
</dbReference>
<dbReference type="AlphaFoldDB" id="A0A2A4G233"/>
<keyword evidence="2" id="KW-1185">Reference proteome</keyword>
<comment type="caution">
    <text evidence="1">The sequence shown here is derived from an EMBL/GenBank/DDBJ whole genome shotgun (WGS) entry which is preliminary data.</text>
</comment>